<keyword evidence="3" id="KW-1185">Reference proteome</keyword>
<evidence type="ECO:0000313" key="1">
    <source>
        <dbReference type="EMBL" id="CAA2626622.1"/>
    </source>
</evidence>
<proteinExistence type="predicted"/>
<accession>A0A7I8J6R3</accession>
<reference evidence="1" key="1">
    <citation type="submission" date="2019-12" db="EMBL/GenBank/DDBJ databases">
        <authorList>
            <person name="Scholz U."/>
            <person name="Mascher M."/>
            <person name="Fiebig A."/>
        </authorList>
    </citation>
    <scope>NUCLEOTIDE SEQUENCE</scope>
</reference>
<organism evidence="1">
    <name type="scientific">Spirodela intermedia</name>
    <name type="common">Intermediate duckweed</name>
    <dbReference type="NCBI Taxonomy" id="51605"/>
    <lineage>
        <taxon>Eukaryota</taxon>
        <taxon>Viridiplantae</taxon>
        <taxon>Streptophyta</taxon>
        <taxon>Embryophyta</taxon>
        <taxon>Tracheophyta</taxon>
        <taxon>Spermatophyta</taxon>
        <taxon>Magnoliopsida</taxon>
        <taxon>Liliopsida</taxon>
        <taxon>Araceae</taxon>
        <taxon>Lemnoideae</taxon>
        <taxon>Spirodela</taxon>
    </lineage>
</organism>
<dbReference type="AlphaFoldDB" id="A0A7I8J6R3"/>
<gene>
    <name evidence="1" type="ORF">SI7747_09012315</name>
    <name evidence="2" type="ORF">SI8410_09013362</name>
</gene>
<dbReference type="EMBL" id="LR746272">
    <property type="protein sequence ID" value="CAA7402684.1"/>
    <property type="molecule type" value="Genomic_DNA"/>
</dbReference>
<name>A0A7I8J6R3_SPIIN</name>
<protein>
    <submittedName>
        <fullName evidence="1">Uncharacterized protein</fullName>
    </submittedName>
</protein>
<evidence type="ECO:0000313" key="2">
    <source>
        <dbReference type="EMBL" id="CAA7402684.1"/>
    </source>
</evidence>
<dbReference type="Proteomes" id="UP000663760">
    <property type="component" value="Chromosome 9"/>
</dbReference>
<evidence type="ECO:0000313" key="3">
    <source>
        <dbReference type="Proteomes" id="UP000663760"/>
    </source>
</evidence>
<dbReference type="EMBL" id="LR743596">
    <property type="protein sequence ID" value="CAA2626622.1"/>
    <property type="molecule type" value="Genomic_DNA"/>
</dbReference>
<sequence>MKKNDDRHRQKVHYSTVSSMILEHKVLGKGGPNHPHHNTFYFIKWVGQS</sequence>